<dbReference type="InterPro" id="IPR038636">
    <property type="entry name" value="Wzi_sf"/>
</dbReference>
<name>A0A3B0UJM8_9ZZZZ</name>
<dbReference type="Gene3D" id="2.40.160.130">
    <property type="entry name" value="Capsule assembly protein Wzi"/>
    <property type="match status" value="1"/>
</dbReference>
<sequence length="460" mass="50673">MPFLIFSLCYSASAQDSSISGWAAFSSSVSDGETLPFWFTHNQNGKYTQQGGAYQLLETGFHGDYLVHSLARVDYGLDANISYSGKLVGQVNQLYLGIRCKRLVLRVGAFANPVLFVGLSSSNGSIIRTVNARPYPKIRLSTNGFIPAPFLKRSLSFKAEYDEGVLYGPRVVKRPRLHHKSFFIRYGNSSGLRVEAGMNHYVFWGGISPVYGQLPDGIKDYPLYVLGKPGNTDFPATDVNVAGNQLGDYSILVTKTVKGGVLKFYASHPFEDHSGMEFDNLPDNLYGVGYFKDDSNSFFEGFIYEFLFTKQQSGAKHVVTGPKSGRMRGLDNYFNHGVYASGFTYRGFAMPSPLFFPLVINNEGVAAGFANNRVIAHHLGARGNFRPGLQWKILLTSTKNFGTYGSPFSPAKKQFLSYCEVKFAPEAEPVELFLSAGVDIGNLSGGRVGVMLKVVRTFSK</sequence>
<reference evidence="1" key="1">
    <citation type="submission" date="2018-06" db="EMBL/GenBank/DDBJ databases">
        <authorList>
            <person name="Zhirakovskaya E."/>
        </authorList>
    </citation>
    <scope>NUCLEOTIDE SEQUENCE</scope>
</reference>
<accession>A0A3B0UJM8</accession>
<protein>
    <recommendedName>
        <fullName evidence="2">Capsule assembly protein Wzi</fullName>
    </recommendedName>
</protein>
<dbReference type="AlphaFoldDB" id="A0A3B0UJM8"/>
<organism evidence="1">
    <name type="scientific">hydrothermal vent metagenome</name>
    <dbReference type="NCBI Taxonomy" id="652676"/>
    <lineage>
        <taxon>unclassified sequences</taxon>
        <taxon>metagenomes</taxon>
        <taxon>ecological metagenomes</taxon>
    </lineage>
</organism>
<dbReference type="EMBL" id="UOEP01000105">
    <property type="protein sequence ID" value="VAW19756.1"/>
    <property type="molecule type" value="Genomic_DNA"/>
</dbReference>
<evidence type="ECO:0008006" key="2">
    <source>
        <dbReference type="Google" id="ProtNLM"/>
    </source>
</evidence>
<gene>
    <name evidence="1" type="ORF">MNBD_BACTEROID01-1822</name>
</gene>
<evidence type="ECO:0000313" key="1">
    <source>
        <dbReference type="EMBL" id="VAW19756.1"/>
    </source>
</evidence>
<proteinExistence type="predicted"/>